<dbReference type="SUPFAM" id="SSF55729">
    <property type="entry name" value="Acyl-CoA N-acyltransferases (Nat)"/>
    <property type="match status" value="1"/>
</dbReference>
<feature type="domain" description="N-acetyltransferase" evidence="1">
    <location>
        <begin position="2"/>
        <end position="136"/>
    </location>
</feature>
<dbReference type="Proteomes" id="UP000316968">
    <property type="component" value="Chromosome"/>
</dbReference>
<keyword evidence="2" id="KW-0808">Transferase</keyword>
<dbReference type="PROSITE" id="PS51186">
    <property type="entry name" value="GNAT"/>
    <property type="match status" value="1"/>
</dbReference>
<protein>
    <submittedName>
        <fullName evidence="2">GNAT family N-acetyltransferase</fullName>
    </submittedName>
</protein>
<dbReference type="AlphaFoldDB" id="A0A4Y6UY76"/>
<dbReference type="InterPro" id="IPR053144">
    <property type="entry name" value="Acetyltransferase_Butenolide"/>
</dbReference>
<name>A0A4Y6UY76_SACBS</name>
<dbReference type="OrthoDB" id="9775804at2"/>
<accession>A0A4Y6UY76</accession>
<dbReference type="InterPro" id="IPR016181">
    <property type="entry name" value="Acyl_CoA_acyltransferase"/>
</dbReference>
<dbReference type="EMBL" id="CP041217">
    <property type="protein sequence ID" value="QDH22703.1"/>
    <property type="molecule type" value="Genomic_DNA"/>
</dbReference>
<dbReference type="CDD" id="cd04301">
    <property type="entry name" value="NAT_SF"/>
    <property type="match status" value="1"/>
</dbReference>
<dbReference type="RefSeq" id="WP_141449244.1">
    <property type="nucleotide sequence ID" value="NZ_CP041217.1"/>
</dbReference>
<dbReference type="PANTHER" id="PTHR43233:SF1">
    <property type="entry name" value="FAMILY N-ACETYLTRANSFERASE, PUTATIVE (AFU_ORTHOLOGUE AFUA_6G03350)-RELATED"/>
    <property type="match status" value="1"/>
</dbReference>
<evidence type="ECO:0000313" key="3">
    <source>
        <dbReference type="Proteomes" id="UP000316968"/>
    </source>
</evidence>
<organism evidence="2 3">
    <name type="scientific">Saccharibacillus brassicae</name>
    <dbReference type="NCBI Taxonomy" id="2583377"/>
    <lineage>
        <taxon>Bacteria</taxon>
        <taxon>Bacillati</taxon>
        <taxon>Bacillota</taxon>
        <taxon>Bacilli</taxon>
        <taxon>Bacillales</taxon>
        <taxon>Paenibacillaceae</taxon>
        <taxon>Saccharibacillus</taxon>
    </lineage>
</organism>
<dbReference type="Gene3D" id="3.40.630.30">
    <property type="match status" value="1"/>
</dbReference>
<evidence type="ECO:0000313" key="2">
    <source>
        <dbReference type="EMBL" id="QDH22703.1"/>
    </source>
</evidence>
<dbReference type="GO" id="GO:0016747">
    <property type="term" value="F:acyltransferase activity, transferring groups other than amino-acyl groups"/>
    <property type="evidence" value="ECO:0007669"/>
    <property type="project" value="InterPro"/>
</dbReference>
<dbReference type="KEGG" id="saca:FFV09_18770"/>
<evidence type="ECO:0000259" key="1">
    <source>
        <dbReference type="PROSITE" id="PS51186"/>
    </source>
</evidence>
<dbReference type="InterPro" id="IPR000182">
    <property type="entry name" value="GNAT_dom"/>
</dbReference>
<dbReference type="PANTHER" id="PTHR43233">
    <property type="entry name" value="FAMILY N-ACETYLTRANSFERASE, PUTATIVE (AFU_ORTHOLOGUE AFUA_6G03350)-RELATED"/>
    <property type="match status" value="1"/>
</dbReference>
<keyword evidence="3" id="KW-1185">Reference proteome</keyword>
<sequence>MVVIKRHTEKPIPPLQLLRLYQDADWWPERTKDGIRKLLAHGIVLGAWEDKQLVGFCRAVSDGVYRAYVEDVVVLGAHRGQGIGRQMMDKMLHELVGIEIVSLFCSAKLSDYYERSGFKPSRQIVMHHNKPDGSRR</sequence>
<gene>
    <name evidence="2" type="ORF">FFV09_18770</name>
</gene>
<proteinExistence type="predicted"/>
<reference evidence="2 3" key="1">
    <citation type="submission" date="2019-06" db="EMBL/GenBank/DDBJ databases">
        <title>Saccharibacillus brassicae sp. nov., an endophytic bacterium isolated from Chinese cabbage seeds (Brassica pekinensis).</title>
        <authorList>
            <person name="Jiang L."/>
            <person name="Lee J."/>
            <person name="Kim S.W."/>
        </authorList>
    </citation>
    <scope>NUCLEOTIDE SEQUENCE [LARGE SCALE GENOMIC DNA]</scope>
    <source>
        <strain evidence="3">KCTC 43072 / ATSA2</strain>
    </source>
</reference>
<dbReference type="Pfam" id="PF13508">
    <property type="entry name" value="Acetyltransf_7"/>
    <property type="match status" value="1"/>
</dbReference>